<accession>A0A7J7LS28</accession>
<dbReference type="EMBL" id="JACGCM010002063">
    <property type="protein sequence ID" value="KAF6145461.1"/>
    <property type="molecule type" value="Genomic_DNA"/>
</dbReference>
<name>A0A7J7LS28_9MAGN</name>
<evidence type="ECO:0000313" key="1">
    <source>
        <dbReference type="EMBL" id="KAF6145461.1"/>
    </source>
</evidence>
<gene>
    <name evidence="1" type="ORF">GIB67_032584</name>
</gene>
<evidence type="ECO:0000313" key="2">
    <source>
        <dbReference type="Proteomes" id="UP000541444"/>
    </source>
</evidence>
<reference evidence="1 2" key="1">
    <citation type="journal article" date="2020" name="IScience">
        <title>Genome Sequencing of the Endangered Kingdonia uniflora (Circaeasteraceae, Ranunculales) Reveals Potential Mechanisms of Evolutionary Specialization.</title>
        <authorList>
            <person name="Sun Y."/>
            <person name="Deng T."/>
            <person name="Zhang A."/>
            <person name="Moore M.J."/>
            <person name="Landis J.B."/>
            <person name="Lin N."/>
            <person name="Zhang H."/>
            <person name="Zhang X."/>
            <person name="Huang J."/>
            <person name="Zhang X."/>
            <person name="Sun H."/>
            <person name="Wang H."/>
        </authorList>
    </citation>
    <scope>NUCLEOTIDE SEQUENCE [LARGE SCALE GENOMIC DNA]</scope>
    <source>
        <strain evidence="1">TB1705</strain>
        <tissue evidence="1">Leaf</tissue>
    </source>
</reference>
<comment type="caution">
    <text evidence="1">The sequence shown here is derived from an EMBL/GenBank/DDBJ whole genome shotgun (WGS) entry which is preliminary data.</text>
</comment>
<dbReference type="AlphaFoldDB" id="A0A7J7LS28"/>
<dbReference type="Proteomes" id="UP000541444">
    <property type="component" value="Unassembled WGS sequence"/>
</dbReference>
<sequence length="221" mass="25111">MATKHLSGGTTGLQALHSLIKFRVKTSFNIKTVGEVLVNGSWEVPSLFSSMFNAMGINFNSVVIDPERDGTCVWKPDTKGVFTVKSAYNVIRWKYPKRQSNCYKVLSMPQGYRVDGLPILGFHNGYPECVGNLKTHNSQAAVHSFNHDTIPWQLSSLWLSIKYKFARKRITAVWREVNFGADQAAKRGSNLEAGAVEWHIGRPSFLQRIEDPYVQYYRFDM</sequence>
<organism evidence="1 2">
    <name type="scientific">Kingdonia uniflora</name>
    <dbReference type="NCBI Taxonomy" id="39325"/>
    <lineage>
        <taxon>Eukaryota</taxon>
        <taxon>Viridiplantae</taxon>
        <taxon>Streptophyta</taxon>
        <taxon>Embryophyta</taxon>
        <taxon>Tracheophyta</taxon>
        <taxon>Spermatophyta</taxon>
        <taxon>Magnoliopsida</taxon>
        <taxon>Ranunculales</taxon>
        <taxon>Circaeasteraceae</taxon>
        <taxon>Kingdonia</taxon>
    </lineage>
</organism>
<keyword evidence="2" id="KW-1185">Reference proteome</keyword>
<proteinExistence type="predicted"/>
<protein>
    <submittedName>
        <fullName evidence="1">Uncharacterized protein</fullName>
    </submittedName>
</protein>
<dbReference type="OrthoDB" id="1731261at2759"/>